<keyword evidence="5" id="KW-0482">Metalloprotease</keyword>
<keyword evidence="1" id="KW-0645">Protease</keyword>
<comment type="similarity">
    <text evidence="6">Belongs to the UPF0758 family.</text>
</comment>
<comment type="caution">
    <text evidence="8">The sequence shown here is derived from an EMBL/GenBank/DDBJ whole genome shotgun (WGS) entry which is preliminary data.</text>
</comment>
<dbReference type="RefSeq" id="WP_139941590.1">
    <property type="nucleotide sequence ID" value="NZ_JBHSYP010000005.1"/>
</dbReference>
<evidence type="ECO:0000256" key="5">
    <source>
        <dbReference type="ARBA" id="ARBA00023049"/>
    </source>
</evidence>
<dbReference type="Gene3D" id="1.10.150.20">
    <property type="entry name" value="5' to 3' exonuclease, C-terminal subdomain"/>
    <property type="match status" value="1"/>
</dbReference>
<dbReference type="SUPFAM" id="SSF47781">
    <property type="entry name" value="RuvA domain 2-like"/>
    <property type="match status" value="1"/>
</dbReference>
<dbReference type="EMBL" id="VFIY01000018">
    <property type="protein sequence ID" value="TPD57275.1"/>
    <property type="molecule type" value="Genomic_DNA"/>
</dbReference>
<keyword evidence="9" id="KW-1185">Reference proteome</keyword>
<accession>A0A501PAL4</accession>
<dbReference type="Pfam" id="PF20582">
    <property type="entry name" value="UPF0758_N"/>
    <property type="match status" value="1"/>
</dbReference>
<dbReference type="Proteomes" id="UP000319148">
    <property type="component" value="Unassembled WGS sequence"/>
</dbReference>
<organism evidence="8 9">
    <name type="scientific">Emcibacter nanhaiensis</name>
    <dbReference type="NCBI Taxonomy" id="1505037"/>
    <lineage>
        <taxon>Bacteria</taxon>
        <taxon>Pseudomonadati</taxon>
        <taxon>Pseudomonadota</taxon>
        <taxon>Alphaproteobacteria</taxon>
        <taxon>Emcibacterales</taxon>
        <taxon>Emcibacteraceae</taxon>
        <taxon>Emcibacter</taxon>
    </lineage>
</organism>
<keyword evidence="2" id="KW-0479">Metal-binding</keyword>
<name>A0A501PAL4_9PROT</name>
<protein>
    <submittedName>
        <fullName evidence="8">JAB domain-containing protein</fullName>
    </submittedName>
</protein>
<keyword evidence="4" id="KW-0862">Zinc</keyword>
<reference evidence="9" key="1">
    <citation type="submission" date="2019-06" db="EMBL/GenBank/DDBJ databases">
        <title>The complete genome of Emcibacter congregatus ZYLT.</title>
        <authorList>
            <person name="Zhao Z."/>
        </authorList>
    </citation>
    <scope>NUCLEOTIDE SEQUENCE [LARGE SCALE GENOMIC DNA]</scope>
    <source>
        <strain evidence="9">MCCC 1A06723</strain>
    </source>
</reference>
<dbReference type="PROSITE" id="PS01302">
    <property type="entry name" value="UPF0758"/>
    <property type="match status" value="1"/>
</dbReference>
<dbReference type="SUPFAM" id="SSF102712">
    <property type="entry name" value="JAB1/MPN domain"/>
    <property type="match status" value="1"/>
</dbReference>
<evidence type="ECO:0000256" key="6">
    <source>
        <dbReference type="RuleBase" id="RU003797"/>
    </source>
</evidence>
<keyword evidence="3" id="KW-0378">Hydrolase</keyword>
<evidence type="ECO:0000256" key="4">
    <source>
        <dbReference type="ARBA" id="ARBA00022833"/>
    </source>
</evidence>
<evidence type="ECO:0000259" key="7">
    <source>
        <dbReference type="PROSITE" id="PS50249"/>
    </source>
</evidence>
<dbReference type="Gene3D" id="3.40.140.10">
    <property type="entry name" value="Cytidine Deaminase, domain 2"/>
    <property type="match status" value="1"/>
</dbReference>
<evidence type="ECO:0000256" key="2">
    <source>
        <dbReference type="ARBA" id="ARBA00022723"/>
    </source>
</evidence>
<dbReference type="InterPro" id="IPR010994">
    <property type="entry name" value="RuvA_2-like"/>
</dbReference>
<dbReference type="GO" id="GO:0006508">
    <property type="term" value="P:proteolysis"/>
    <property type="evidence" value="ECO:0007669"/>
    <property type="project" value="UniProtKB-KW"/>
</dbReference>
<gene>
    <name evidence="8" type="ORF">FIV46_14195</name>
</gene>
<proteinExistence type="inferred from homology"/>
<dbReference type="CDD" id="cd08071">
    <property type="entry name" value="MPN_DUF2466"/>
    <property type="match status" value="1"/>
</dbReference>
<dbReference type="InterPro" id="IPR020891">
    <property type="entry name" value="UPF0758_CS"/>
</dbReference>
<dbReference type="Pfam" id="PF04002">
    <property type="entry name" value="RadC"/>
    <property type="match status" value="1"/>
</dbReference>
<evidence type="ECO:0000256" key="1">
    <source>
        <dbReference type="ARBA" id="ARBA00022670"/>
    </source>
</evidence>
<evidence type="ECO:0000313" key="9">
    <source>
        <dbReference type="Proteomes" id="UP000319148"/>
    </source>
</evidence>
<dbReference type="InterPro" id="IPR001405">
    <property type="entry name" value="UPF0758"/>
</dbReference>
<dbReference type="GO" id="GO:0008237">
    <property type="term" value="F:metallopeptidase activity"/>
    <property type="evidence" value="ECO:0007669"/>
    <property type="project" value="UniProtKB-KW"/>
</dbReference>
<dbReference type="InterPro" id="IPR046778">
    <property type="entry name" value="UPF0758_N"/>
</dbReference>
<dbReference type="InterPro" id="IPR037518">
    <property type="entry name" value="MPN"/>
</dbReference>
<dbReference type="InterPro" id="IPR025657">
    <property type="entry name" value="RadC_JAB"/>
</dbReference>
<evidence type="ECO:0000256" key="3">
    <source>
        <dbReference type="ARBA" id="ARBA00022801"/>
    </source>
</evidence>
<dbReference type="AlphaFoldDB" id="A0A501PAL4"/>
<evidence type="ECO:0000313" key="8">
    <source>
        <dbReference type="EMBL" id="TPD57275.1"/>
    </source>
</evidence>
<dbReference type="PANTHER" id="PTHR30471:SF3">
    <property type="entry name" value="UPF0758 PROTEIN YEES-RELATED"/>
    <property type="match status" value="1"/>
</dbReference>
<sequence>MSDQEDAHYVGHRQRLKDKLRTAGPASLADYELLELLLCLAVPRRDMKPLAKQLITIFGDYAGVLSAPEERLKEISGVGPTVISAIRLAEASAARLARAKVLEQPVLSNWQALLDYCQVAMAHESHEQFRILFLDKKNRLIRDEIQQKGTVDHTPVYPREIIKRALELNSTALIIVHNHPSGDPTPSRDDIDMTRRIEEIGNQLGIKLHDHLIISKTGHQSFRSLGLL</sequence>
<dbReference type="NCBIfam" id="NF000642">
    <property type="entry name" value="PRK00024.1"/>
    <property type="match status" value="1"/>
</dbReference>
<dbReference type="PROSITE" id="PS50249">
    <property type="entry name" value="MPN"/>
    <property type="match status" value="1"/>
</dbReference>
<dbReference type="GO" id="GO:0046872">
    <property type="term" value="F:metal ion binding"/>
    <property type="evidence" value="ECO:0007669"/>
    <property type="project" value="UniProtKB-KW"/>
</dbReference>
<dbReference type="NCBIfam" id="TIGR00608">
    <property type="entry name" value="radc"/>
    <property type="match status" value="1"/>
</dbReference>
<dbReference type="OrthoDB" id="9804482at2"/>
<feature type="domain" description="MPN" evidence="7">
    <location>
        <begin position="106"/>
        <end position="228"/>
    </location>
</feature>
<dbReference type="PANTHER" id="PTHR30471">
    <property type="entry name" value="DNA REPAIR PROTEIN RADC"/>
    <property type="match status" value="1"/>
</dbReference>